<keyword evidence="1" id="KW-0378">Hydrolase</keyword>
<comment type="caution">
    <text evidence="1">The sequence shown here is derived from an EMBL/GenBank/DDBJ whole genome shotgun (WGS) entry which is preliminary data.</text>
</comment>
<evidence type="ECO:0000313" key="1">
    <source>
        <dbReference type="EMBL" id="MFC3680867.1"/>
    </source>
</evidence>
<sequence>MITEIIRSVYLNRKNKQRRDFAAQDFFAPTKRRFRVGLRDIDFNMHINNARYMVFMERARWDHPVQTATWDKMLANKLNFIVAGIEMGYIRELRLFETFEVETCYLGWDEKYIYMEQRFIADGKIHAYGLVKAVFLQQGKLASPAAVAALLNIAQPEQPLPEHIEQWQKMAIAKRAYSDNASLSGANKDKDVLKNSA</sequence>
<organism evidence="1 2">
    <name type="scientific">Bacterioplanoides pacificum</name>
    <dbReference type="NCBI Taxonomy" id="1171596"/>
    <lineage>
        <taxon>Bacteria</taxon>
        <taxon>Pseudomonadati</taxon>
        <taxon>Pseudomonadota</taxon>
        <taxon>Gammaproteobacteria</taxon>
        <taxon>Oceanospirillales</taxon>
        <taxon>Oceanospirillaceae</taxon>
        <taxon>Bacterioplanoides</taxon>
    </lineage>
</organism>
<dbReference type="Pfam" id="PF13279">
    <property type="entry name" value="4HBT_2"/>
    <property type="match status" value="1"/>
</dbReference>
<dbReference type="CDD" id="cd00586">
    <property type="entry name" value="4HBT"/>
    <property type="match status" value="1"/>
</dbReference>
<accession>A0ABV7VUJ7</accession>
<dbReference type="InterPro" id="IPR051490">
    <property type="entry name" value="THEM6_lcsJ_thioesterase"/>
</dbReference>
<dbReference type="GO" id="GO:0016787">
    <property type="term" value="F:hydrolase activity"/>
    <property type="evidence" value="ECO:0007669"/>
    <property type="project" value="UniProtKB-KW"/>
</dbReference>
<dbReference type="PANTHER" id="PTHR12475:SF4">
    <property type="entry name" value="PROTEIN THEM6"/>
    <property type="match status" value="1"/>
</dbReference>
<dbReference type="SUPFAM" id="SSF54637">
    <property type="entry name" value="Thioesterase/thiol ester dehydrase-isomerase"/>
    <property type="match status" value="1"/>
</dbReference>
<dbReference type="EMBL" id="JBHRYB010000013">
    <property type="protein sequence ID" value="MFC3680867.1"/>
    <property type="molecule type" value="Genomic_DNA"/>
</dbReference>
<gene>
    <name evidence="1" type="ORF">ACFOMG_12230</name>
</gene>
<dbReference type="PANTHER" id="PTHR12475">
    <property type="match status" value="1"/>
</dbReference>
<dbReference type="Gene3D" id="3.10.129.10">
    <property type="entry name" value="Hotdog Thioesterase"/>
    <property type="match status" value="1"/>
</dbReference>
<dbReference type="Proteomes" id="UP001595722">
    <property type="component" value="Unassembled WGS sequence"/>
</dbReference>
<proteinExistence type="predicted"/>
<dbReference type="EC" id="3.1.2.-" evidence="1"/>
<reference evidence="2" key="1">
    <citation type="journal article" date="2019" name="Int. J. Syst. Evol. Microbiol.">
        <title>The Global Catalogue of Microorganisms (GCM) 10K type strain sequencing project: providing services to taxonomists for standard genome sequencing and annotation.</title>
        <authorList>
            <consortium name="The Broad Institute Genomics Platform"/>
            <consortium name="The Broad Institute Genome Sequencing Center for Infectious Disease"/>
            <person name="Wu L."/>
            <person name="Ma J."/>
        </authorList>
    </citation>
    <scope>NUCLEOTIDE SEQUENCE [LARGE SCALE GENOMIC DNA]</scope>
    <source>
        <strain evidence="2">KCTC 42424</strain>
    </source>
</reference>
<dbReference type="InterPro" id="IPR029069">
    <property type="entry name" value="HotDog_dom_sf"/>
</dbReference>
<evidence type="ECO:0000313" key="2">
    <source>
        <dbReference type="Proteomes" id="UP001595722"/>
    </source>
</evidence>
<dbReference type="RefSeq" id="WP_376866966.1">
    <property type="nucleotide sequence ID" value="NZ_JBHRYB010000013.1"/>
</dbReference>
<protein>
    <submittedName>
        <fullName evidence="1">Acyl-CoA thioesterase</fullName>
        <ecNumber evidence="1">3.1.2.-</ecNumber>
    </submittedName>
</protein>
<keyword evidence="2" id="KW-1185">Reference proteome</keyword>
<name>A0ABV7VUJ7_9GAMM</name>